<dbReference type="GO" id="GO:0006680">
    <property type="term" value="P:glucosylceramide catabolic process"/>
    <property type="evidence" value="ECO:0007669"/>
    <property type="project" value="TreeGrafter"/>
</dbReference>
<evidence type="ECO:0000256" key="2">
    <source>
        <dbReference type="ARBA" id="ARBA00022729"/>
    </source>
</evidence>
<dbReference type="Gene3D" id="3.20.20.80">
    <property type="entry name" value="Glycosidases"/>
    <property type="match status" value="1"/>
</dbReference>
<dbReference type="InterPro" id="IPR017853">
    <property type="entry name" value="GH"/>
</dbReference>
<evidence type="ECO:0000256" key="3">
    <source>
        <dbReference type="ARBA" id="ARBA00022801"/>
    </source>
</evidence>
<accession>A0A8J8MCY8</accession>
<evidence type="ECO:0000313" key="8">
    <source>
        <dbReference type="EMBL" id="QUH30405.1"/>
    </source>
</evidence>
<feature type="chain" id="PRO_5035314204" evidence="6">
    <location>
        <begin position="26"/>
        <end position="679"/>
    </location>
</feature>
<evidence type="ECO:0000256" key="5">
    <source>
        <dbReference type="RuleBase" id="RU361188"/>
    </source>
</evidence>
<dbReference type="PROSITE" id="PS50022">
    <property type="entry name" value="FA58C_3"/>
    <property type="match status" value="1"/>
</dbReference>
<evidence type="ECO:0000313" key="9">
    <source>
        <dbReference type="Proteomes" id="UP000677305"/>
    </source>
</evidence>
<protein>
    <submittedName>
        <fullName evidence="8">Discoidin domain-containing protein</fullName>
    </submittedName>
</protein>
<dbReference type="AlphaFoldDB" id="A0A8J8MCY8"/>
<evidence type="ECO:0000256" key="1">
    <source>
        <dbReference type="ARBA" id="ARBA00005382"/>
    </source>
</evidence>
<organism evidence="8 9">
    <name type="scientific">Vallitalea guaymasensis</name>
    <dbReference type="NCBI Taxonomy" id="1185412"/>
    <lineage>
        <taxon>Bacteria</taxon>
        <taxon>Bacillati</taxon>
        <taxon>Bacillota</taxon>
        <taxon>Clostridia</taxon>
        <taxon>Lachnospirales</taxon>
        <taxon>Vallitaleaceae</taxon>
        <taxon>Vallitalea</taxon>
    </lineage>
</organism>
<dbReference type="Pfam" id="PF00754">
    <property type="entry name" value="F5_F8_type_C"/>
    <property type="match status" value="1"/>
</dbReference>
<dbReference type="Gene3D" id="2.60.120.260">
    <property type="entry name" value="Galactose-binding domain-like"/>
    <property type="match status" value="1"/>
</dbReference>
<dbReference type="SUPFAM" id="SSF51445">
    <property type="entry name" value="(Trans)glycosidases"/>
    <property type="match status" value="1"/>
</dbReference>
<dbReference type="PANTHER" id="PTHR11069:SF23">
    <property type="entry name" value="LYSOSOMAL ACID GLUCOSYLCERAMIDASE"/>
    <property type="match status" value="1"/>
</dbReference>
<proteinExistence type="inferred from homology"/>
<dbReference type="InterPro" id="IPR000421">
    <property type="entry name" value="FA58C"/>
</dbReference>
<dbReference type="GO" id="GO:0016020">
    <property type="term" value="C:membrane"/>
    <property type="evidence" value="ECO:0007669"/>
    <property type="project" value="GOC"/>
</dbReference>
<dbReference type="PANTHER" id="PTHR11069">
    <property type="entry name" value="GLUCOSYLCERAMIDASE"/>
    <property type="match status" value="1"/>
</dbReference>
<dbReference type="KEGG" id="vgu:HYG85_16425"/>
<dbReference type="InterPro" id="IPR008979">
    <property type="entry name" value="Galactose-bd-like_sf"/>
</dbReference>
<sequence>MQRKISLIMVILLFYNLLSIPCVQAEEDTVNEIKVWESYFGDGEKYALKKMDSLYFSKSGTWGKGNVINVLSHETDQTMIGIGGALTESAVSVINSLPSDKQQEIYDAYYNESGAEYSIVRTHIGSCDFSVGEYSYAPTQTTDLSNFSIDPDKDDIIPAIKKALSYNGDIKIFAAPWAPPGWMKYSGIRYGNGDGGGINAGSVSTTPNHMLPEYYPLYAKYFAEYLKAYKKEGIDFYSISMQNEAQNNPDWEACYWTIDSTINFITNHLGPSLDKEGFKDINLLVWDWDKQEGAIGKGDGFITFNETLLQSSAAEYIDGIGFHWYGPLDIADEIVKRPTWAVDDFKNIAYFHHNYPTKLLIATEGCQEKGPWLNSIEPAKRYVFDMINDFKVGTAGWIDWNMVLNTCGGPLHRETNYCHAPIMVDTATNDIIYNPAYYVFKHMSRTIRPNEVRVNTESTSRTYRKGDVITVFDAKDYEFTKGLHEVAFQDKETGKIKLIVGNISSEIQECVIREGGRYVTTAINPYTLLTFSIEPTANTDYHTAIHSAAASSYEHSPIHDYSPISAIDGNIETRWASDWKDDENITFDLGEEKDITGIDLLWENGWSNEYDILVSQDSVNWEAAQHVKGNEMDIYEIDGMHPTTINFTPVSGRYIMLKGIKRNQSYGYSLYEVQIICNK</sequence>
<name>A0A8J8MCY8_9FIRM</name>
<dbReference type="GO" id="GO:0004348">
    <property type="term" value="F:glucosylceramidase activity"/>
    <property type="evidence" value="ECO:0007669"/>
    <property type="project" value="InterPro"/>
</dbReference>
<keyword evidence="9" id="KW-1185">Reference proteome</keyword>
<evidence type="ECO:0000256" key="6">
    <source>
        <dbReference type="SAM" id="SignalP"/>
    </source>
</evidence>
<dbReference type="InterPro" id="IPR001139">
    <property type="entry name" value="Glyco_hydro_30"/>
</dbReference>
<dbReference type="InterPro" id="IPR033453">
    <property type="entry name" value="Glyco_hydro_30_TIM-barrel"/>
</dbReference>
<gene>
    <name evidence="8" type="ORF">HYG85_16425</name>
</gene>
<keyword evidence="2 6" id="KW-0732">Signal</keyword>
<dbReference type="EMBL" id="CP058561">
    <property type="protein sequence ID" value="QUH30405.1"/>
    <property type="molecule type" value="Genomic_DNA"/>
</dbReference>
<feature type="signal peptide" evidence="6">
    <location>
        <begin position="1"/>
        <end position="25"/>
    </location>
</feature>
<keyword evidence="3 5" id="KW-0378">Hydrolase</keyword>
<reference evidence="8 9" key="1">
    <citation type="submission" date="2020-07" db="EMBL/GenBank/DDBJ databases">
        <title>Vallitalea guaymasensis genome.</title>
        <authorList>
            <person name="Postec A."/>
        </authorList>
    </citation>
    <scope>NUCLEOTIDE SEQUENCE [LARGE SCALE GENOMIC DNA]</scope>
    <source>
        <strain evidence="8 9">Ra1766G1</strain>
    </source>
</reference>
<keyword evidence="4 5" id="KW-0326">Glycosidase</keyword>
<evidence type="ECO:0000256" key="4">
    <source>
        <dbReference type="ARBA" id="ARBA00023295"/>
    </source>
</evidence>
<evidence type="ECO:0000259" key="7">
    <source>
        <dbReference type="PROSITE" id="PS50022"/>
    </source>
</evidence>
<dbReference type="RefSeq" id="WP_212690571.1">
    <property type="nucleotide sequence ID" value="NZ_CP058561.1"/>
</dbReference>
<comment type="similarity">
    <text evidence="1 5">Belongs to the glycosyl hydrolase 30 family.</text>
</comment>
<feature type="domain" description="F5/8 type C" evidence="7">
    <location>
        <begin position="532"/>
        <end position="678"/>
    </location>
</feature>
<dbReference type="SUPFAM" id="SSF49785">
    <property type="entry name" value="Galactose-binding domain-like"/>
    <property type="match status" value="1"/>
</dbReference>
<dbReference type="Proteomes" id="UP000677305">
    <property type="component" value="Chromosome"/>
</dbReference>
<dbReference type="PRINTS" id="PR00843">
    <property type="entry name" value="GLHYDRLASE30"/>
</dbReference>
<dbReference type="Pfam" id="PF02055">
    <property type="entry name" value="Glyco_hydro_30"/>
    <property type="match status" value="1"/>
</dbReference>